<dbReference type="InterPro" id="IPR051333">
    <property type="entry name" value="CLIP_Serine_Protease"/>
</dbReference>
<keyword evidence="4" id="KW-1185">Reference proteome</keyword>
<evidence type="ECO:0000256" key="1">
    <source>
        <dbReference type="ARBA" id="ARBA00023157"/>
    </source>
</evidence>
<dbReference type="InterPro" id="IPR001314">
    <property type="entry name" value="Peptidase_S1A"/>
</dbReference>
<dbReference type="PROSITE" id="PS00135">
    <property type="entry name" value="TRYPSIN_SER"/>
    <property type="match status" value="1"/>
</dbReference>
<sequence length="405" mass="45337">MFNTSTTAGGDECGTNGKRKIQISFTNRTIIVGNENFMFKYTDKVNVSSSVPIVEFNFMISDNFLTINNVSPNPKGFYKEFFEESKLGSFLEEYVGLWLLAADIMPNLRQKLTKLIFMVPDKCRLIRVERHPQNCTTFDHMAFEKKHRSVRQINPLISGGAKIDIKHMPWVVYFMGVIQTNLFETKMIACTASLISPKFVLLAAHCFDEVAENKLILLGFGSNSRDLKSKNYDGFLVELLRYTDLNVFIHPMYKRKAGISDLALIKIDEKVELSSTIFPICIHCGAREKFEEGKAYIAGWGYLKNSCTQKPQKGPLTLMGRIAQLVKCKKSFFNDGQERICIGKNTIEQGDSGGPLLATNGTNFVQIGVASGGLCNSLFGTSILNIYSPLDGCWIEKIADVQCGI</sequence>
<evidence type="ECO:0000313" key="3">
    <source>
        <dbReference type="EMBL" id="KAL3099358.1"/>
    </source>
</evidence>
<name>A0ABD2K942_9BILA</name>
<dbReference type="PROSITE" id="PS50240">
    <property type="entry name" value="TRYPSIN_DOM"/>
    <property type="match status" value="1"/>
</dbReference>
<dbReference type="Pfam" id="PF00089">
    <property type="entry name" value="Trypsin"/>
    <property type="match status" value="1"/>
</dbReference>
<dbReference type="Proteomes" id="UP001620626">
    <property type="component" value="Unassembled WGS sequence"/>
</dbReference>
<dbReference type="PANTHER" id="PTHR24260">
    <property type="match status" value="1"/>
</dbReference>
<dbReference type="SUPFAM" id="SSF50494">
    <property type="entry name" value="Trypsin-like serine proteases"/>
    <property type="match status" value="1"/>
</dbReference>
<reference evidence="3 4" key="1">
    <citation type="submission" date="2024-10" db="EMBL/GenBank/DDBJ databases">
        <authorList>
            <person name="Kim D."/>
        </authorList>
    </citation>
    <scope>NUCLEOTIDE SEQUENCE [LARGE SCALE GENOMIC DNA]</scope>
    <source>
        <strain evidence="3">BH-2024</strain>
    </source>
</reference>
<feature type="domain" description="Peptidase S1" evidence="2">
    <location>
        <begin position="157"/>
        <end position="400"/>
    </location>
</feature>
<dbReference type="Gene3D" id="2.40.10.10">
    <property type="entry name" value="Trypsin-like serine proteases"/>
    <property type="match status" value="1"/>
</dbReference>
<accession>A0ABD2K942</accession>
<protein>
    <recommendedName>
        <fullName evidence="2">Peptidase S1 domain-containing protein</fullName>
    </recommendedName>
</protein>
<keyword evidence="1" id="KW-1015">Disulfide bond</keyword>
<dbReference type="AlphaFoldDB" id="A0ABD2K942"/>
<gene>
    <name evidence="3" type="ORF">niasHT_026779</name>
</gene>
<dbReference type="SMART" id="SM00020">
    <property type="entry name" value="Tryp_SPc"/>
    <property type="match status" value="1"/>
</dbReference>
<evidence type="ECO:0000313" key="4">
    <source>
        <dbReference type="Proteomes" id="UP001620626"/>
    </source>
</evidence>
<dbReference type="PANTHER" id="PTHR24260:SF136">
    <property type="entry name" value="GH08193P-RELATED"/>
    <property type="match status" value="1"/>
</dbReference>
<proteinExistence type="predicted"/>
<dbReference type="InterPro" id="IPR043504">
    <property type="entry name" value="Peptidase_S1_PA_chymotrypsin"/>
</dbReference>
<dbReference type="InterPro" id="IPR033116">
    <property type="entry name" value="TRYPSIN_SER"/>
</dbReference>
<dbReference type="EMBL" id="JBICBT010000810">
    <property type="protein sequence ID" value="KAL3099358.1"/>
    <property type="molecule type" value="Genomic_DNA"/>
</dbReference>
<organism evidence="3 4">
    <name type="scientific">Heterodera trifolii</name>
    <dbReference type="NCBI Taxonomy" id="157864"/>
    <lineage>
        <taxon>Eukaryota</taxon>
        <taxon>Metazoa</taxon>
        <taxon>Ecdysozoa</taxon>
        <taxon>Nematoda</taxon>
        <taxon>Chromadorea</taxon>
        <taxon>Rhabditida</taxon>
        <taxon>Tylenchina</taxon>
        <taxon>Tylenchomorpha</taxon>
        <taxon>Tylenchoidea</taxon>
        <taxon>Heteroderidae</taxon>
        <taxon>Heteroderinae</taxon>
        <taxon>Heterodera</taxon>
    </lineage>
</organism>
<evidence type="ECO:0000259" key="2">
    <source>
        <dbReference type="PROSITE" id="PS50240"/>
    </source>
</evidence>
<dbReference type="InterPro" id="IPR001254">
    <property type="entry name" value="Trypsin_dom"/>
</dbReference>
<dbReference type="PRINTS" id="PR00722">
    <property type="entry name" value="CHYMOTRYPSIN"/>
</dbReference>
<dbReference type="InterPro" id="IPR009003">
    <property type="entry name" value="Peptidase_S1_PA"/>
</dbReference>
<comment type="caution">
    <text evidence="3">The sequence shown here is derived from an EMBL/GenBank/DDBJ whole genome shotgun (WGS) entry which is preliminary data.</text>
</comment>